<dbReference type="EC" id="2.7.13.3" evidence="2"/>
<keyword evidence="13" id="KW-1185">Reference proteome</keyword>
<evidence type="ECO:0000313" key="12">
    <source>
        <dbReference type="EMBL" id="MFD0963141.1"/>
    </source>
</evidence>
<proteinExistence type="predicted"/>
<keyword evidence="3" id="KW-0597">Phosphoprotein</keyword>
<feature type="repeat" description="TPR" evidence="8">
    <location>
        <begin position="162"/>
        <end position="195"/>
    </location>
</feature>
<dbReference type="SUPFAM" id="SSF48452">
    <property type="entry name" value="TPR-like"/>
    <property type="match status" value="1"/>
</dbReference>
<evidence type="ECO:0000259" key="11">
    <source>
        <dbReference type="Pfam" id="PF07568"/>
    </source>
</evidence>
<evidence type="ECO:0000256" key="7">
    <source>
        <dbReference type="ARBA" id="ARBA00022840"/>
    </source>
</evidence>
<keyword evidence="9" id="KW-1133">Transmembrane helix</keyword>
<evidence type="ECO:0000256" key="9">
    <source>
        <dbReference type="SAM" id="Phobius"/>
    </source>
</evidence>
<dbReference type="PANTHER" id="PTHR41523">
    <property type="entry name" value="TWO-COMPONENT SYSTEM SENSOR PROTEIN"/>
    <property type="match status" value="1"/>
</dbReference>
<dbReference type="Proteomes" id="UP001596997">
    <property type="component" value="Unassembled WGS sequence"/>
</dbReference>
<keyword evidence="9" id="KW-0472">Membrane</keyword>
<dbReference type="InterPro" id="IPR019734">
    <property type="entry name" value="TPR_rpt"/>
</dbReference>
<feature type="repeat" description="TPR" evidence="8">
    <location>
        <begin position="242"/>
        <end position="275"/>
    </location>
</feature>
<dbReference type="PROSITE" id="PS50005">
    <property type="entry name" value="TPR"/>
    <property type="match status" value="3"/>
</dbReference>
<keyword evidence="9" id="KW-0812">Transmembrane</keyword>
<comment type="caution">
    <text evidence="12">The sequence shown here is derived from an EMBL/GenBank/DDBJ whole genome shotgun (WGS) entry which is preliminary data.</text>
</comment>
<dbReference type="Gene3D" id="1.25.40.10">
    <property type="entry name" value="Tetratricopeptide repeat domain"/>
    <property type="match status" value="1"/>
</dbReference>
<dbReference type="Pfam" id="PF07568">
    <property type="entry name" value="HisKA_2"/>
    <property type="match status" value="1"/>
</dbReference>
<dbReference type="SMART" id="SM00028">
    <property type="entry name" value="TPR"/>
    <property type="match status" value="5"/>
</dbReference>
<feature type="domain" description="Signal transduction histidine kinase subgroup 2 dimerisation and phosphoacceptor" evidence="11">
    <location>
        <begin position="445"/>
        <end position="520"/>
    </location>
</feature>
<reference evidence="13" key="1">
    <citation type="journal article" date="2019" name="Int. J. Syst. Evol. Microbiol.">
        <title>The Global Catalogue of Microorganisms (GCM) 10K type strain sequencing project: providing services to taxonomists for standard genome sequencing and annotation.</title>
        <authorList>
            <consortium name="The Broad Institute Genomics Platform"/>
            <consortium name="The Broad Institute Genome Sequencing Center for Infectious Disease"/>
            <person name="Wu L."/>
            <person name="Ma J."/>
        </authorList>
    </citation>
    <scope>NUCLEOTIDE SEQUENCE [LARGE SCALE GENOMIC DNA]</scope>
    <source>
        <strain evidence="13">CCUG 62114</strain>
    </source>
</reference>
<evidence type="ECO:0000256" key="6">
    <source>
        <dbReference type="ARBA" id="ARBA00022777"/>
    </source>
</evidence>
<dbReference type="SUPFAM" id="SSF55874">
    <property type="entry name" value="ATPase domain of HSP90 chaperone/DNA topoisomerase II/histidine kinase"/>
    <property type="match status" value="1"/>
</dbReference>
<dbReference type="Gene3D" id="3.30.565.10">
    <property type="entry name" value="Histidine kinase-like ATPase, C-terminal domain"/>
    <property type="match status" value="1"/>
</dbReference>
<keyword evidence="7" id="KW-0067">ATP-binding</keyword>
<dbReference type="InterPro" id="IPR011495">
    <property type="entry name" value="Sig_transdc_His_kin_sub2_dim/P"/>
</dbReference>
<keyword evidence="6" id="KW-0418">Kinase</keyword>
<keyword evidence="8" id="KW-0802">TPR repeat</keyword>
<evidence type="ECO:0000256" key="1">
    <source>
        <dbReference type="ARBA" id="ARBA00000085"/>
    </source>
</evidence>
<dbReference type="Pfam" id="PF13374">
    <property type="entry name" value="TPR_10"/>
    <property type="match status" value="1"/>
</dbReference>
<name>A0ABW3HZY4_9FLAO</name>
<feature type="domain" description="Histidine kinase/HSP90-like ATPase" evidence="10">
    <location>
        <begin position="544"/>
        <end position="630"/>
    </location>
</feature>
<evidence type="ECO:0000256" key="4">
    <source>
        <dbReference type="ARBA" id="ARBA00022679"/>
    </source>
</evidence>
<dbReference type="EMBL" id="JBHTJM010000005">
    <property type="protein sequence ID" value="MFD0963141.1"/>
    <property type="molecule type" value="Genomic_DNA"/>
</dbReference>
<evidence type="ECO:0000256" key="5">
    <source>
        <dbReference type="ARBA" id="ARBA00022741"/>
    </source>
</evidence>
<sequence>MRFTPQYITFFIISIFFWLMPISVFGQKYANKDYYLIDSLELDKLSDADKLILNKALTNYYKTDLDSLKLKHINSIIELSWDEKLWTRYNSWMNQYLTNKLKGVGLSKKLTPENKLLFSYLAATINNKAIITHEKGNYVQALKYYHECIAIQEQIKDSVLLPEAYNNLGSLYHDIRNYKKAEHFYSKSLLLCKKYNNYRCVAMALTNLGQIFSDRKELDSALNYLERSLRVREFSEETYGIGITYDLIGEVYFRKNDYAKAIDYYTKSLELERKHNDYKGAAISLIYLGNVYVQQKKYKEAKIKGLEALELAQKEKALESQVKATKLLRDVYLGVENWKEAFAMEQHYSKLKDSIQNDRIEESILIKQASFDLEQKQKEIALLSAKNDLQKLTLRNNKIVLCIAIIGIFLISLIAFFTRRVLNKNKQASRLLSQQNEEKQVMMKEIHHRVKNNLQVVNSLLRLQSYEVEDTRVVEMFKNTQRRVLSMAKLHENMYSTENLKLINVRKHLTELVSDIITSYGLGKDINSKMNIIDEEFSIKTLLPLSLIVNEIITNSLKYAFTHKDAGSVILELKKVGHQDFEMIIGDNGIGFHPLDESSGLGTKLINIFTRQLGGSIKILNKKGAFYLLKFKIDDEL</sequence>
<keyword evidence="4" id="KW-0808">Transferase</keyword>
<comment type="catalytic activity">
    <reaction evidence="1">
        <text>ATP + protein L-histidine = ADP + protein N-phospho-L-histidine.</text>
        <dbReference type="EC" id="2.7.13.3"/>
    </reaction>
</comment>
<dbReference type="InterPro" id="IPR036890">
    <property type="entry name" value="HATPase_C_sf"/>
</dbReference>
<keyword evidence="5" id="KW-0547">Nucleotide-binding</keyword>
<feature type="transmembrane region" description="Helical" evidence="9">
    <location>
        <begin position="6"/>
        <end position="26"/>
    </location>
</feature>
<dbReference type="InterPro" id="IPR011990">
    <property type="entry name" value="TPR-like_helical_dom_sf"/>
</dbReference>
<evidence type="ECO:0000256" key="2">
    <source>
        <dbReference type="ARBA" id="ARBA00012438"/>
    </source>
</evidence>
<dbReference type="InterPro" id="IPR003594">
    <property type="entry name" value="HATPase_dom"/>
</dbReference>
<feature type="transmembrane region" description="Helical" evidence="9">
    <location>
        <begin position="399"/>
        <end position="417"/>
    </location>
</feature>
<dbReference type="Gene3D" id="3.30.450.20">
    <property type="entry name" value="PAS domain"/>
    <property type="match status" value="1"/>
</dbReference>
<protein>
    <recommendedName>
        <fullName evidence="2">histidine kinase</fullName>
        <ecNumber evidence="2">2.7.13.3</ecNumber>
    </recommendedName>
</protein>
<evidence type="ECO:0000313" key="13">
    <source>
        <dbReference type="Proteomes" id="UP001596997"/>
    </source>
</evidence>
<evidence type="ECO:0000259" key="10">
    <source>
        <dbReference type="Pfam" id="PF02518"/>
    </source>
</evidence>
<dbReference type="Pfam" id="PF02518">
    <property type="entry name" value="HATPase_c"/>
    <property type="match status" value="1"/>
</dbReference>
<accession>A0ABW3HZY4</accession>
<evidence type="ECO:0000256" key="8">
    <source>
        <dbReference type="PROSITE-ProRule" id="PRU00339"/>
    </source>
</evidence>
<dbReference type="PANTHER" id="PTHR41523:SF8">
    <property type="entry name" value="ETHYLENE RESPONSE SENSOR PROTEIN"/>
    <property type="match status" value="1"/>
</dbReference>
<evidence type="ECO:0000256" key="3">
    <source>
        <dbReference type="ARBA" id="ARBA00022553"/>
    </source>
</evidence>
<organism evidence="12 13">
    <name type="scientific">Pseudofulvibacter geojedonensis</name>
    <dbReference type="NCBI Taxonomy" id="1123758"/>
    <lineage>
        <taxon>Bacteria</taxon>
        <taxon>Pseudomonadati</taxon>
        <taxon>Bacteroidota</taxon>
        <taxon>Flavobacteriia</taxon>
        <taxon>Flavobacteriales</taxon>
        <taxon>Flavobacteriaceae</taxon>
        <taxon>Pseudofulvibacter</taxon>
    </lineage>
</organism>
<feature type="repeat" description="TPR" evidence="8">
    <location>
        <begin position="202"/>
        <end position="235"/>
    </location>
</feature>
<gene>
    <name evidence="12" type="ORF">ACFQ1O_03875</name>
</gene>
<dbReference type="Pfam" id="PF13424">
    <property type="entry name" value="TPR_12"/>
    <property type="match status" value="2"/>
</dbReference>